<dbReference type="PANTHER" id="PTHR36617">
    <property type="entry name" value="PROTEIN, PUTATIVE-RELATED"/>
    <property type="match status" value="1"/>
</dbReference>
<name>A0AAV9BYZ5_ACOCL</name>
<accession>A0AAV9BYZ5</accession>
<dbReference type="AlphaFoldDB" id="A0AAV9BYZ5"/>
<proteinExistence type="predicted"/>
<organism evidence="1 2">
    <name type="scientific">Acorus calamus</name>
    <name type="common">Sweet flag</name>
    <dbReference type="NCBI Taxonomy" id="4465"/>
    <lineage>
        <taxon>Eukaryota</taxon>
        <taxon>Viridiplantae</taxon>
        <taxon>Streptophyta</taxon>
        <taxon>Embryophyta</taxon>
        <taxon>Tracheophyta</taxon>
        <taxon>Spermatophyta</taxon>
        <taxon>Magnoliopsida</taxon>
        <taxon>Liliopsida</taxon>
        <taxon>Acoraceae</taxon>
        <taxon>Acorus</taxon>
    </lineage>
</organism>
<comment type="caution">
    <text evidence="1">The sequence shown here is derived from an EMBL/GenBank/DDBJ whole genome shotgun (WGS) entry which is preliminary data.</text>
</comment>
<evidence type="ECO:0000313" key="1">
    <source>
        <dbReference type="EMBL" id="KAK1281627.1"/>
    </source>
</evidence>
<keyword evidence="2" id="KW-1185">Reference proteome</keyword>
<dbReference type="Proteomes" id="UP001180020">
    <property type="component" value="Unassembled WGS sequence"/>
</dbReference>
<reference evidence="1" key="1">
    <citation type="journal article" date="2023" name="Nat. Commun.">
        <title>Diploid and tetraploid genomes of Acorus and the evolution of monocots.</title>
        <authorList>
            <person name="Ma L."/>
            <person name="Liu K.W."/>
            <person name="Li Z."/>
            <person name="Hsiao Y.Y."/>
            <person name="Qi Y."/>
            <person name="Fu T."/>
            <person name="Tang G.D."/>
            <person name="Zhang D."/>
            <person name="Sun W.H."/>
            <person name="Liu D.K."/>
            <person name="Li Y."/>
            <person name="Chen G.Z."/>
            <person name="Liu X.D."/>
            <person name="Liao X.Y."/>
            <person name="Jiang Y.T."/>
            <person name="Yu X."/>
            <person name="Hao Y."/>
            <person name="Huang J."/>
            <person name="Zhao X.W."/>
            <person name="Ke S."/>
            <person name="Chen Y.Y."/>
            <person name="Wu W.L."/>
            <person name="Hsu J.L."/>
            <person name="Lin Y.F."/>
            <person name="Huang M.D."/>
            <person name="Li C.Y."/>
            <person name="Huang L."/>
            <person name="Wang Z.W."/>
            <person name="Zhao X."/>
            <person name="Zhong W.Y."/>
            <person name="Peng D.H."/>
            <person name="Ahmad S."/>
            <person name="Lan S."/>
            <person name="Zhang J.S."/>
            <person name="Tsai W.C."/>
            <person name="Van de Peer Y."/>
            <person name="Liu Z.J."/>
        </authorList>
    </citation>
    <scope>NUCLEOTIDE SEQUENCE</scope>
    <source>
        <strain evidence="1">CP</strain>
    </source>
</reference>
<reference evidence="1" key="2">
    <citation type="submission" date="2023-06" db="EMBL/GenBank/DDBJ databases">
        <authorList>
            <person name="Ma L."/>
            <person name="Liu K.-W."/>
            <person name="Li Z."/>
            <person name="Hsiao Y.-Y."/>
            <person name="Qi Y."/>
            <person name="Fu T."/>
            <person name="Tang G."/>
            <person name="Zhang D."/>
            <person name="Sun W.-H."/>
            <person name="Liu D.-K."/>
            <person name="Li Y."/>
            <person name="Chen G.-Z."/>
            <person name="Liu X.-D."/>
            <person name="Liao X.-Y."/>
            <person name="Jiang Y.-T."/>
            <person name="Yu X."/>
            <person name="Hao Y."/>
            <person name="Huang J."/>
            <person name="Zhao X.-W."/>
            <person name="Ke S."/>
            <person name="Chen Y.-Y."/>
            <person name="Wu W.-L."/>
            <person name="Hsu J.-L."/>
            <person name="Lin Y.-F."/>
            <person name="Huang M.-D."/>
            <person name="Li C.-Y."/>
            <person name="Huang L."/>
            <person name="Wang Z.-W."/>
            <person name="Zhao X."/>
            <person name="Zhong W.-Y."/>
            <person name="Peng D.-H."/>
            <person name="Ahmad S."/>
            <person name="Lan S."/>
            <person name="Zhang J.-S."/>
            <person name="Tsai W.-C."/>
            <person name="Van De Peer Y."/>
            <person name="Liu Z.-J."/>
        </authorList>
    </citation>
    <scope>NUCLEOTIDE SEQUENCE</scope>
    <source>
        <strain evidence="1">CP</strain>
        <tissue evidence="1">Leaves</tissue>
    </source>
</reference>
<dbReference type="EMBL" id="JAUJYO010000022">
    <property type="protein sequence ID" value="KAK1281627.1"/>
    <property type="molecule type" value="Genomic_DNA"/>
</dbReference>
<gene>
    <name evidence="1" type="ORF">QJS10_CPB22g00124</name>
</gene>
<protein>
    <submittedName>
        <fullName evidence="1">Uncharacterized protein</fullName>
    </submittedName>
</protein>
<sequence>MNQALLSKWKWRFLESEDLLWARMVVGRFGYSRHQIDCFPQNRPRPSSIWTGIIQATRQFSEAVSWSVGDGRKILFWHDHWLCDAPLKDRFPSLFEASLNREDCVQMFWQMSAKRREWVVRFRGEQGDLEGARLQEFARVLKEVSLSLHGEDRVCWRPKPR</sequence>
<dbReference type="PANTHER" id="PTHR36617:SF16">
    <property type="entry name" value="OS04G0516500 PROTEIN"/>
    <property type="match status" value="1"/>
</dbReference>
<evidence type="ECO:0000313" key="2">
    <source>
        <dbReference type="Proteomes" id="UP001180020"/>
    </source>
</evidence>